<feature type="transmembrane region" description="Helical" evidence="1">
    <location>
        <begin position="257"/>
        <end position="278"/>
    </location>
</feature>
<keyword evidence="2" id="KW-0732">Signal</keyword>
<keyword evidence="1" id="KW-0812">Transmembrane</keyword>
<keyword evidence="6" id="KW-1185">Reference proteome</keyword>
<sequence length="411" mass="44932">MSALRHWLAASLLALLAWLPAAQAQAEPASAPAPRISLLSFAPGPVYWQRFGHNALMVEPGDGSATAVYNYGIFDFFQKNFFLNFARGHMLYRLAAIPVPNTLAEYAAEGRWVYVQELALSETQARQLAAFLADNALPQNAEYRYDYFLSNCSTRVRDALDQTLGGALKQAWSGQPSGSSFRREATRLMSPVPALMLGMDYILGPAADRPISLWEQAFVPEVLMRAVRAVRVDGQPLVAREGYWLPPAGGPEAPEQAFGYTLPALLLGALLATALVLLHRQRRRPAARGAYLVLALLPSLLSGLGGVVLLAAWTLTDHWAMWANHNLLLFSPLSLLLIPSLAGSARAQWRPGRTQRLLAALIAFGALLSLPLQLLPGAQQQLPWIAFWLPVHAVLAWNLRQSGRAPPVATR</sequence>
<dbReference type="Pfam" id="PF25221">
    <property type="entry name" value="5TMH_Lnb"/>
    <property type="match status" value="1"/>
</dbReference>
<accession>A0A3N0VH21</accession>
<dbReference type="InterPro" id="IPR057436">
    <property type="entry name" value="5TMH_Lnb"/>
</dbReference>
<evidence type="ECO:0000259" key="3">
    <source>
        <dbReference type="Pfam" id="PF13387"/>
    </source>
</evidence>
<keyword evidence="1" id="KW-1133">Transmembrane helix</keyword>
<evidence type="ECO:0000259" key="4">
    <source>
        <dbReference type="Pfam" id="PF25221"/>
    </source>
</evidence>
<feature type="transmembrane region" description="Helical" evidence="1">
    <location>
        <begin position="327"/>
        <end position="345"/>
    </location>
</feature>
<comment type="caution">
    <text evidence="5">The sequence shown here is derived from an EMBL/GenBank/DDBJ whole genome shotgun (WGS) entry which is preliminary data.</text>
</comment>
<dbReference type="Pfam" id="PF13387">
    <property type="entry name" value="Lnb_N"/>
    <property type="match status" value="1"/>
</dbReference>
<organism evidence="5 6">
    <name type="scientific">Stagnimonas aquatica</name>
    <dbReference type="NCBI Taxonomy" id="2689987"/>
    <lineage>
        <taxon>Bacteria</taxon>
        <taxon>Pseudomonadati</taxon>
        <taxon>Pseudomonadota</taxon>
        <taxon>Gammaproteobacteria</taxon>
        <taxon>Nevskiales</taxon>
        <taxon>Nevskiaceae</taxon>
        <taxon>Stagnimonas</taxon>
    </lineage>
</organism>
<name>A0A3N0VH21_9GAMM</name>
<dbReference type="AlphaFoldDB" id="A0A3N0VH21"/>
<keyword evidence="1" id="KW-0472">Membrane</keyword>
<feature type="signal peptide" evidence="2">
    <location>
        <begin position="1"/>
        <end position="26"/>
    </location>
</feature>
<feature type="chain" id="PRO_5018295513" evidence="2">
    <location>
        <begin position="27"/>
        <end position="411"/>
    </location>
</feature>
<evidence type="ECO:0000256" key="2">
    <source>
        <dbReference type="SAM" id="SignalP"/>
    </source>
</evidence>
<feature type="domain" description="Lnb N-terminal periplasmic" evidence="3">
    <location>
        <begin position="34"/>
        <end position="165"/>
    </location>
</feature>
<evidence type="ECO:0000313" key="5">
    <source>
        <dbReference type="EMBL" id="ROH91960.1"/>
    </source>
</evidence>
<evidence type="ECO:0000256" key="1">
    <source>
        <dbReference type="SAM" id="Phobius"/>
    </source>
</evidence>
<feature type="transmembrane region" description="Helical" evidence="1">
    <location>
        <begin position="290"/>
        <end position="315"/>
    </location>
</feature>
<dbReference type="EMBL" id="RJVO01000002">
    <property type="protein sequence ID" value="ROH91960.1"/>
    <property type="molecule type" value="Genomic_DNA"/>
</dbReference>
<evidence type="ECO:0000313" key="6">
    <source>
        <dbReference type="Proteomes" id="UP000282106"/>
    </source>
</evidence>
<proteinExistence type="predicted"/>
<reference evidence="5 6" key="1">
    <citation type="submission" date="2018-10" db="EMBL/GenBank/DDBJ databases">
        <authorList>
            <person name="Chen W.-M."/>
        </authorList>
    </citation>
    <scope>NUCLEOTIDE SEQUENCE [LARGE SCALE GENOMIC DNA]</scope>
    <source>
        <strain evidence="5 6">THS-13</strain>
    </source>
</reference>
<feature type="transmembrane region" description="Helical" evidence="1">
    <location>
        <begin position="357"/>
        <end position="375"/>
    </location>
</feature>
<dbReference type="Proteomes" id="UP000282106">
    <property type="component" value="Unassembled WGS sequence"/>
</dbReference>
<feature type="domain" description="Lnb-like transmembrane" evidence="4">
    <location>
        <begin position="263"/>
        <end position="373"/>
    </location>
</feature>
<gene>
    <name evidence="5" type="ORF">ED208_06195</name>
</gene>
<dbReference type="RefSeq" id="WP_123211004.1">
    <property type="nucleotide sequence ID" value="NZ_RJVO01000002.1"/>
</dbReference>
<dbReference type="InParanoid" id="A0A3N0VH21"/>
<dbReference type="InterPro" id="IPR025178">
    <property type="entry name" value="Lnb_N"/>
</dbReference>
<protein>
    <submittedName>
        <fullName evidence="5">DUF4105 domain-containing protein</fullName>
    </submittedName>
</protein>